<feature type="transmembrane region" description="Helical" evidence="6">
    <location>
        <begin position="36"/>
        <end position="58"/>
    </location>
</feature>
<dbReference type="PANTHER" id="PTHR24421">
    <property type="entry name" value="NITRATE/NITRITE SENSOR PROTEIN NARX-RELATED"/>
    <property type="match status" value="1"/>
</dbReference>
<keyword evidence="3" id="KW-0808">Transferase</keyword>
<dbReference type="Gene3D" id="1.20.5.1930">
    <property type="match status" value="1"/>
</dbReference>
<dbReference type="PANTHER" id="PTHR24421:SF10">
    <property type="entry name" value="NITRATE_NITRITE SENSOR PROTEIN NARQ"/>
    <property type="match status" value="1"/>
</dbReference>
<keyword evidence="6" id="KW-1133">Transmembrane helix</keyword>
<sequence length="444" mass="48183">MRTRMWCTSVMILLASFMCLVQTSYAAQRYVSDPHNAMFVWMTASTLLSLAFPFMLLLRSQYPESVFWTSCAVILVFPYDPLLMLMALTSLVARRSDTARTIRAVCAAAVIGGWAQLRDVLRTPDSSLWQSAIFAKPHTGVDGEPLIVLAGIPTIAATAIVVELIAVAVATLIGLYIRSRARLIRADERAQAISRHAENLEHDLSDKRLAEAIAAEAHDTLAHSLSLIALNASALQVEAKKLAKASANADDGSVHGRPSGDGITELAAKADEIRRQAAGALDEAHAIIGMLRHPQQAWEQLQPDGDTSLTRESLDALCADARSAGTQLNTWIDVQQLSMLDEDTGKVAYRTIQEGLTNARRHAAGQPVSLEVHADPGQGVHVHVSNPMQSAAIVPGNGLTGLEARAKSVGGICRFGTDDRRLFHLDVRLPWRPRHPTPEAERVQ</sequence>
<name>A0A6I1GHQ5_9BIFI</name>
<comment type="catalytic activity">
    <reaction evidence="1">
        <text>ATP + protein L-histidine = ADP + protein N-phospho-L-histidine.</text>
        <dbReference type="EC" id="2.7.13.3"/>
    </reaction>
</comment>
<accession>A0A6I1GHQ5</accession>
<dbReference type="Proteomes" id="UP000441772">
    <property type="component" value="Unassembled WGS sequence"/>
</dbReference>
<keyword evidence="7" id="KW-0732">Signal</keyword>
<feature type="signal peptide" evidence="7">
    <location>
        <begin position="1"/>
        <end position="26"/>
    </location>
</feature>
<comment type="caution">
    <text evidence="8">The sequence shown here is derived from an EMBL/GenBank/DDBJ whole genome shotgun (WGS) entry which is preliminary data.</text>
</comment>
<dbReference type="GO" id="GO:0000160">
    <property type="term" value="P:phosphorelay signal transduction system"/>
    <property type="evidence" value="ECO:0007669"/>
    <property type="project" value="UniProtKB-KW"/>
</dbReference>
<dbReference type="Gene3D" id="3.30.565.10">
    <property type="entry name" value="Histidine kinase-like ATPase, C-terminal domain"/>
    <property type="match status" value="1"/>
</dbReference>
<evidence type="ECO:0000313" key="9">
    <source>
        <dbReference type="Proteomes" id="UP000441772"/>
    </source>
</evidence>
<evidence type="ECO:0000256" key="7">
    <source>
        <dbReference type="SAM" id="SignalP"/>
    </source>
</evidence>
<evidence type="ECO:0000313" key="8">
    <source>
        <dbReference type="EMBL" id="KAB7791175.1"/>
    </source>
</evidence>
<protein>
    <recommendedName>
        <fullName evidence="2">histidine kinase</fullName>
        <ecNumber evidence="2">2.7.13.3</ecNumber>
    </recommendedName>
</protein>
<keyword evidence="6" id="KW-0472">Membrane</keyword>
<keyword evidence="9" id="KW-1185">Reference proteome</keyword>
<dbReference type="GO" id="GO:0004673">
    <property type="term" value="F:protein histidine kinase activity"/>
    <property type="evidence" value="ECO:0007669"/>
    <property type="project" value="UniProtKB-EC"/>
</dbReference>
<feature type="chain" id="PRO_5026187516" description="histidine kinase" evidence="7">
    <location>
        <begin position="27"/>
        <end position="444"/>
    </location>
</feature>
<keyword evidence="4 8" id="KW-0418">Kinase</keyword>
<evidence type="ECO:0000256" key="2">
    <source>
        <dbReference type="ARBA" id="ARBA00012438"/>
    </source>
</evidence>
<dbReference type="EMBL" id="WBVT01000003">
    <property type="protein sequence ID" value="KAB7791175.1"/>
    <property type="molecule type" value="Genomic_DNA"/>
</dbReference>
<evidence type="ECO:0000256" key="5">
    <source>
        <dbReference type="ARBA" id="ARBA00023012"/>
    </source>
</evidence>
<dbReference type="CDD" id="cd16917">
    <property type="entry name" value="HATPase_UhpB-NarQ-NarX-like"/>
    <property type="match status" value="1"/>
</dbReference>
<evidence type="ECO:0000256" key="4">
    <source>
        <dbReference type="ARBA" id="ARBA00022777"/>
    </source>
</evidence>
<feature type="transmembrane region" description="Helical" evidence="6">
    <location>
        <begin position="65"/>
        <end position="88"/>
    </location>
</feature>
<evidence type="ECO:0000256" key="1">
    <source>
        <dbReference type="ARBA" id="ARBA00000085"/>
    </source>
</evidence>
<dbReference type="InterPro" id="IPR036890">
    <property type="entry name" value="HATPase_C_sf"/>
</dbReference>
<reference evidence="8 9" key="1">
    <citation type="submission" date="2019-09" db="EMBL/GenBank/DDBJ databases">
        <title>Characterization of the phylogenetic diversity of two novel species belonging to the genus Bifidobacterium: Bifidobacterium cebidarum sp. nov. and Bifidobacterium leontopitheci sp. nov.</title>
        <authorList>
            <person name="Lugli G.A."/>
            <person name="Duranti S."/>
            <person name="Milani C."/>
            <person name="Turroni F."/>
            <person name="Ventura M."/>
        </authorList>
    </citation>
    <scope>NUCLEOTIDE SEQUENCE [LARGE SCALE GENOMIC DNA]</scope>
    <source>
        <strain evidence="8 9">LMG 31471</strain>
    </source>
</reference>
<dbReference type="InterPro" id="IPR050482">
    <property type="entry name" value="Sensor_HK_TwoCompSys"/>
</dbReference>
<dbReference type="EC" id="2.7.13.3" evidence="2"/>
<evidence type="ECO:0000256" key="6">
    <source>
        <dbReference type="SAM" id="Phobius"/>
    </source>
</evidence>
<organism evidence="8 9">
    <name type="scientific">Bifidobacterium leontopitheci</name>
    <dbReference type="NCBI Taxonomy" id="2650774"/>
    <lineage>
        <taxon>Bacteria</taxon>
        <taxon>Bacillati</taxon>
        <taxon>Actinomycetota</taxon>
        <taxon>Actinomycetes</taxon>
        <taxon>Bifidobacteriales</taxon>
        <taxon>Bifidobacteriaceae</taxon>
        <taxon>Bifidobacterium</taxon>
    </lineage>
</organism>
<keyword evidence="5" id="KW-0902">Two-component regulatory system</keyword>
<feature type="transmembrane region" description="Helical" evidence="6">
    <location>
        <begin position="146"/>
        <end position="177"/>
    </location>
</feature>
<dbReference type="AlphaFoldDB" id="A0A6I1GHQ5"/>
<gene>
    <name evidence="8" type="ORF">F7D09_0341</name>
</gene>
<keyword evidence="6" id="KW-0812">Transmembrane</keyword>
<proteinExistence type="predicted"/>
<evidence type="ECO:0000256" key="3">
    <source>
        <dbReference type="ARBA" id="ARBA00022679"/>
    </source>
</evidence>